<feature type="compositionally biased region" description="Polar residues" evidence="1">
    <location>
        <begin position="137"/>
        <end position="150"/>
    </location>
</feature>
<feature type="region of interest" description="Disordered" evidence="1">
    <location>
        <begin position="133"/>
        <end position="178"/>
    </location>
</feature>
<organism evidence="2 3">
    <name type="scientific">Ceutorhynchus assimilis</name>
    <name type="common">cabbage seed weevil</name>
    <dbReference type="NCBI Taxonomy" id="467358"/>
    <lineage>
        <taxon>Eukaryota</taxon>
        <taxon>Metazoa</taxon>
        <taxon>Ecdysozoa</taxon>
        <taxon>Arthropoda</taxon>
        <taxon>Hexapoda</taxon>
        <taxon>Insecta</taxon>
        <taxon>Pterygota</taxon>
        <taxon>Neoptera</taxon>
        <taxon>Endopterygota</taxon>
        <taxon>Coleoptera</taxon>
        <taxon>Polyphaga</taxon>
        <taxon>Cucujiformia</taxon>
        <taxon>Curculionidae</taxon>
        <taxon>Ceutorhynchinae</taxon>
        <taxon>Ceutorhynchus</taxon>
    </lineage>
</organism>
<sequence>MAAEIVLDQRRQEEMENRVKNAGAVEKVIHPHASTGRTNVVNVKKWVNWPRFSAYIVRYVPQPQVEPASPSSPCNSSHPSLAEPPSCCDCTLYNDLCNYCKYKLNLLDEQGPMESTADESNISVHSESFESCDEDSTMNLNKNKNLTGSDSHVKKKLLSNNDDHGHHNDSVPSKEIKRKRIVPNKLKDFIL</sequence>
<protein>
    <submittedName>
        <fullName evidence="2">Uncharacterized protein</fullName>
    </submittedName>
</protein>
<evidence type="ECO:0000313" key="2">
    <source>
        <dbReference type="EMBL" id="CAG9762664.1"/>
    </source>
</evidence>
<gene>
    <name evidence="2" type="ORF">CEUTPL_LOCUS3339</name>
</gene>
<accession>A0A9N9MDJ7</accession>
<name>A0A9N9MDJ7_9CUCU</name>
<evidence type="ECO:0000256" key="1">
    <source>
        <dbReference type="SAM" id="MobiDB-lite"/>
    </source>
</evidence>
<feature type="compositionally biased region" description="Basic and acidic residues" evidence="1">
    <location>
        <begin position="161"/>
        <end position="175"/>
    </location>
</feature>
<evidence type="ECO:0000313" key="3">
    <source>
        <dbReference type="Proteomes" id="UP001152799"/>
    </source>
</evidence>
<dbReference type="AlphaFoldDB" id="A0A9N9MDJ7"/>
<reference evidence="2" key="1">
    <citation type="submission" date="2022-01" db="EMBL/GenBank/DDBJ databases">
        <authorList>
            <person name="King R."/>
        </authorList>
    </citation>
    <scope>NUCLEOTIDE SEQUENCE</scope>
</reference>
<dbReference type="Proteomes" id="UP001152799">
    <property type="component" value="Chromosome 12"/>
</dbReference>
<proteinExistence type="predicted"/>
<keyword evidence="3" id="KW-1185">Reference proteome</keyword>
<dbReference type="EMBL" id="OU892288">
    <property type="protein sequence ID" value="CAG9762664.1"/>
    <property type="molecule type" value="Genomic_DNA"/>
</dbReference>